<dbReference type="Gene3D" id="1.10.287.2460">
    <property type="match status" value="1"/>
</dbReference>
<dbReference type="GeneID" id="42005194"/>
<dbReference type="SUPFAM" id="SSF52096">
    <property type="entry name" value="ClpP/crotonase"/>
    <property type="match status" value="1"/>
</dbReference>
<dbReference type="NCBIfam" id="NF006108">
    <property type="entry name" value="PRK08259.1"/>
    <property type="match status" value="1"/>
</dbReference>
<dbReference type="AlphaFoldDB" id="A0A507C0Q1"/>
<dbReference type="PANTHER" id="PTHR43802">
    <property type="entry name" value="ENOYL-COA HYDRATASE"/>
    <property type="match status" value="1"/>
</dbReference>
<dbReference type="STRING" id="1806994.A0A507C0Q1"/>
<sequence length="269" mass="28988">MSQVKTTKDGPVFIITINRPEVRNAVDRITAALLVKAFRAFEADDSAKVAILYGNNGNFCAGADLKAVLERPQDGPQMNASLENWELQGPMGPSRMRLAKPVLAAIEGFAVAGGIELAAWCDMRICAEDATLGVFCRLRGVPLVDGGTVRLPRLIGRSNALDLILTGRPVQGAEALRMGLANRIVPKGTALAESIKLAKEMASHPQVCLLNDRKSVYEQLEDRKAMEVEFELGQKTLASGEFRQAVGAFLSKKTTNPWGAGKRGAESKL</sequence>
<dbReference type="Gene3D" id="3.90.226.10">
    <property type="entry name" value="2-enoyl-CoA Hydratase, Chain A, domain 1"/>
    <property type="match status" value="1"/>
</dbReference>
<name>A0A507C0Q1_9FUNG</name>
<dbReference type="RefSeq" id="XP_031024086.1">
    <property type="nucleotide sequence ID" value="XM_031169897.1"/>
</dbReference>
<protein>
    <recommendedName>
        <fullName evidence="4">Enoyl-CoA hydratase</fullName>
    </recommendedName>
</protein>
<dbReference type="PANTHER" id="PTHR43802:SF1">
    <property type="entry name" value="IP11341P-RELATED"/>
    <property type="match status" value="1"/>
</dbReference>
<reference evidence="2 3" key="1">
    <citation type="journal article" date="2019" name="Sci. Rep.">
        <title>Comparative genomics of chytrid fungi reveal insights into the obligate biotrophic and pathogenic lifestyle of Synchytrium endobioticum.</title>
        <authorList>
            <person name="van de Vossenberg B.T.L.H."/>
            <person name="Warris S."/>
            <person name="Nguyen H.D.T."/>
            <person name="van Gent-Pelzer M.P.E."/>
            <person name="Joly D.L."/>
            <person name="van de Geest H.C."/>
            <person name="Bonants P.J.M."/>
            <person name="Smith D.S."/>
            <person name="Levesque C.A."/>
            <person name="van der Lee T.A.J."/>
        </authorList>
    </citation>
    <scope>NUCLEOTIDE SEQUENCE [LARGE SCALE GENOMIC DNA]</scope>
    <source>
        <strain evidence="2 3">JEL517</strain>
    </source>
</reference>
<evidence type="ECO:0000313" key="3">
    <source>
        <dbReference type="Proteomes" id="UP000319731"/>
    </source>
</evidence>
<dbReference type="Pfam" id="PF00378">
    <property type="entry name" value="ECH_1"/>
    <property type="match status" value="1"/>
</dbReference>
<dbReference type="OrthoDB" id="2018133at2759"/>
<accession>A0A507C0Q1</accession>
<evidence type="ECO:0000256" key="1">
    <source>
        <dbReference type="ARBA" id="ARBA00005254"/>
    </source>
</evidence>
<keyword evidence="3" id="KW-1185">Reference proteome</keyword>
<gene>
    <name evidence="2" type="ORF">SmJEL517_g03969</name>
</gene>
<dbReference type="InterPro" id="IPR029045">
    <property type="entry name" value="ClpP/crotonase-like_dom_sf"/>
</dbReference>
<dbReference type="CDD" id="cd06558">
    <property type="entry name" value="crotonase-like"/>
    <property type="match status" value="1"/>
</dbReference>
<dbReference type="EMBL" id="QEAO01000024">
    <property type="protein sequence ID" value="TPX32991.1"/>
    <property type="molecule type" value="Genomic_DNA"/>
</dbReference>
<evidence type="ECO:0008006" key="4">
    <source>
        <dbReference type="Google" id="ProtNLM"/>
    </source>
</evidence>
<comment type="similarity">
    <text evidence="1">Belongs to the enoyl-CoA hydratase/isomerase family.</text>
</comment>
<evidence type="ECO:0000313" key="2">
    <source>
        <dbReference type="EMBL" id="TPX32991.1"/>
    </source>
</evidence>
<proteinExistence type="inferred from homology"/>
<organism evidence="2 3">
    <name type="scientific">Synchytrium microbalum</name>
    <dbReference type="NCBI Taxonomy" id="1806994"/>
    <lineage>
        <taxon>Eukaryota</taxon>
        <taxon>Fungi</taxon>
        <taxon>Fungi incertae sedis</taxon>
        <taxon>Chytridiomycota</taxon>
        <taxon>Chytridiomycota incertae sedis</taxon>
        <taxon>Chytridiomycetes</taxon>
        <taxon>Synchytriales</taxon>
        <taxon>Synchytriaceae</taxon>
        <taxon>Synchytrium</taxon>
    </lineage>
</organism>
<dbReference type="InterPro" id="IPR001753">
    <property type="entry name" value="Enoyl-CoA_hydra/iso"/>
</dbReference>
<dbReference type="Proteomes" id="UP000319731">
    <property type="component" value="Unassembled WGS sequence"/>
</dbReference>
<comment type="caution">
    <text evidence="2">The sequence shown here is derived from an EMBL/GenBank/DDBJ whole genome shotgun (WGS) entry which is preliminary data.</text>
</comment>